<proteinExistence type="predicted"/>
<keyword evidence="2" id="KW-1185">Reference proteome</keyword>
<evidence type="ECO:0000313" key="2">
    <source>
        <dbReference type="Proteomes" id="UP000664203"/>
    </source>
</evidence>
<reference evidence="1" key="1">
    <citation type="submission" date="2021-03" db="EMBL/GenBank/DDBJ databases">
        <authorList>
            <person name="Tagirdzhanova G."/>
        </authorList>
    </citation>
    <scope>NUCLEOTIDE SEQUENCE</scope>
</reference>
<dbReference type="Proteomes" id="UP000664203">
    <property type="component" value="Unassembled WGS sequence"/>
</dbReference>
<protein>
    <submittedName>
        <fullName evidence="1">Uncharacterized protein</fullName>
    </submittedName>
</protein>
<comment type="caution">
    <text evidence="1">The sequence shown here is derived from an EMBL/GenBank/DDBJ whole genome shotgun (WGS) entry which is preliminary data.</text>
</comment>
<evidence type="ECO:0000313" key="1">
    <source>
        <dbReference type="EMBL" id="CAF9918453.1"/>
    </source>
</evidence>
<dbReference type="AlphaFoldDB" id="A0A8H3F688"/>
<sequence length="146" mass="16229">MNLLPPPPGLTAADDTRLLSLVQEHALEQGYAVVRLQTAQAGKSRDYGPQAKPHCTRSYLDKPRTQRSVNKSFKACFWHSPAARYAMYRELLGLLQKKKGQDKAELVRDGNPLTTIDPANTKERRTLLSDRLDGGSLPVAARLLGY</sequence>
<dbReference type="EMBL" id="CAJPDR010000111">
    <property type="protein sequence ID" value="CAF9918453.1"/>
    <property type="molecule type" value="Genomic_DNA"/>
</dbReference>
<accession>A0A8H3F688</accession>
<organism evidence="1 2">
    <name type="scientific">Alectoria fallacina</name>
    <dbReference type="NCBI Taxonomy" id="1903189"/>
    <lineage>
        <taxon>Eukaryota</taxon>
        <taxon>Fungi</taxon>
        <taxon>Dikarya</taxon>
        <taxon>Ascomycota</taxon>
        <taxon>Pezizomycotina</taxon>
        <taxon>Lecanoromycetes</taxon>
        <taxon>OSLEUM clade</taxon>
        <taxon>Lecanoromycetidae</taxon>
        <taxon>Lecanorales</taxon>
        <taxon>Lecanorineae</taxon>
        <taxon>Parmeliaceae</taxon>
        <taxon>Alectoria</taxon>
    </lineage>
</organism>
<name>A0A8H3F688_9LECA</name>
<gene>
    <name evidence="1" type="ORF">ALECFALPRED_000681</name>
</gene>